<evidence type="ECO:0000256" key="4">
    <source>
        <dbReference type="ARBA" id="ARBA00022840"/>
    </source>
</evidence>
<feature type="domain" description="ABC transporter" evidence="7">
    <location>
        <begin position="17"/>
        <end position="214"/>
    </location>
</feature>
<dbReference type="EMBL" id="FLUO01000002">
    <property type="protein sequence ID" value="SBW11054.1"/>
    <property type="molecule type" value="Genomic_DNA"/>
</dbReference>
<dbReference type="Gene3D" id="3.40.50.300">
    <property type="entry name" value="P-loop containing nucleotide triphosphate hydrolases"/>
    <property type="match status" value="1"/>
</dbReference>
<keyword evidence="2" id="KW-0547">Nucleotide-binding</keyword>
<dbReference type="Pfam" id="PF00005">
    <property type="entry name" value="ABC_tran"/>
    <property type="match status" value="1"/>
</dbReference>
<dbReference type="GO" id="GO:0022857">
    <property type="term" value="F:transmembrane transporter activity"/>
    <property type="evidence" value="ECO:0007669"/>
    <property type="project" value="InterPro"/>
</dbReference>
<evidence type="ECO:0000256" key="1">
    <source>
        <dbReference type="ARBA" id="ARBA00022448"/>
    </source>
</evidence>
<dbReference type="NCBIfam" id="TIGR01189">
    <property type="entry name" value="ccmA"/>
    <property type="match status" value="1"/>
</dbReference>
<keyword evidence="6" id="KW-0472">Membrane</keyword>
<dbReference type="PANTHER" id="PTHR43499:SF1">
    <property type="entry name" value="ABC TRANSPORTER I FAMILY MEMBER 1"/>
    <property type="match status" value="1"/>
</dbReference>
<evidence type="ECO:0000256" key="3">
    <source>
        <dbReference type="ARBA" id="ARBA00022748"/>
    </source>
</evidence>
<dbReference type="InterPro" id="IPR005895">
    <property type="entry name" value="ABC_transptr_haem_export_CcmA"/>
</dbReference>
<proteinExistence type="predicted"/>
<accession>A0A212KH45</accession>
<keyword evidence="5" id="KW-1278">Translocase</keyword>
<dbReference type="PANTHER" id="PTHR43499">
    <property type="entry name" value="ABC TRANSPORTER I FAMILY MEMBER 1"/>
    <property type="match status" value="1"/>
</dbReference>
<sequence>MPGSPFALPLPPQPFPLILRDAACARGEAQVFSGLDLAVEAGGLWLVRGVNGAGKTTLLRLLAGLLRPARGAALWGDGRTPRAAPERALLVGHQDALKPALSVAENLGFWARFLGVAEMPWPQASDPFGVWALADVPVRTLSAGQKRRVSLTRLAFARAPLWLLDEPTTALDAAGQRIVWELIALHRRRGGAVVVTTHAKGTVEGANELVLGEAR</sequence>
<dbReference type="InterPro" id="IPR003593">
    <property type="entry name" value="AAA+_ATPase"/>
</dbReference>
<dbReference type="SMART" id="SM00382">
    <property type="entry name" value="AAA"/>
    <property type="match status" value="1"/>
</dbReference>
<protein>
    <submittedName>
        <fullName evidence="8">Heme exporter subunit ATP-binding component of ABC superfamily</fullName>
    </submittedName>
</protein>
<dbReference type="GO" id="GO:0016887">
    <property type="term" value="F:ATP hydrolysis activity"/>
    <property type="evidence" value="ECO:0007669"/>
    <property type="project" value="InterPro"/>
</dbReference>
<gene>
    <name evidence="8" type="primary">ccmA</name>
    <name evidence="8" type="ORF">KL86APRO_20061</name>
</gene>
<dbReference type="SUPFAM" id="SSF52540">
    <property type="entry name" value="P-loop containing nucleoside triphosphate hydrolases"/>
    <property type="match status" value="1"/>
</dbReference>
<dbReference type="InterPro" id="IPR027417">
    <property type="entry name" value="P-loop_NTPase"/>
</dbReference>
<organism evidence="8">
    <name type="scientific">uncultured Alphaproteobacteria bacterium</name>
    <dbReference type="NCBI Taxonomy" id="91750"/>
    <lineage>
        <taxon>Bacteria</taxon>
        <taxon>Pseudomonadati</taxon>
        <taxon>Pseudomonadota</taxon>
        <taxon>Alphaproteobacteria</taxon>
        <taxon>environmental samples</taxon>
    </lineage>
</organism>
<dbReference type="GO" id="GO:0017004">
    <property type="term" value="P:cytochrome complex assembly"/>
    <property type="evidence" value="ECO:0007669"/>
    <property type="project" value="UniProtKB-KW"/>
</dbReference>
<dbReference type="GO" id="GO:0005524">
    <property type="term" value="F:ATP binding"/>
    <property type="evidence" value="ECO:0007669"/>
    <property type="project" value="UniProtKB-KW"/>
</dbReference>
<evidence type="ECO:0000313" key="8">
    <source>
        <dbReference type="EMBL" id="SBW11054.1"/>
    </source>
</evidence>
<name>A0A212KH45_9PROT</name>
<keyword evidence="3" id="KW-0201">Cytochrome c-type biogenesis</keyword>
<evidence type="ECO:0000259" key="7">
    <source>
        <dbReference type="PROSITE" id="PS50893"/>
    </source>
</evidence>
<reference evidence="8" key="1">
    <citation type="submission" date="2016-04" db="EMBL/GenBank/DDBJ databases">
        <authorList>
            <person name="Evans L.H."/>
            <person name="Alamgir A."/>
            <person name="Owens N."/>
            <person name="Weber N.D."/>
            <person name="Virtaneva K."/>
            <person name="Barbian K."/>
            <person name="Babar A."/>
            <person name="Rosenke K."/>
        </authorList>
    </citation>
    <scope>NUCLEOTIDE SEQUENCE</scope>
    <source>
        <strain evidence="8">86</strain>
    </source>
</reference>
<dbReference type="AlphaFoldDB" id="A0A212KH45"/>
<evidence type="ECO:0000256" key="2">
    <source>
        <dbReference type="ARBA" id="ARBA00022741"/>
    </source>
</evidence>
<dbReference type="InterPro" id="IPR003439">
    <property type="entry name" value="ABC_transporter-like_ATP-bd"/>
</dbReference>
<keyword evidence="4 8" id="KW-0067">ATP-binding</keyword>
<dbReference type="PROSITE" id="PS50893">
    <property type="entry name" value="ABC_TRANSPORTER_2"/>
    <property type="match status" value="1"/>
</dbReference>
<evidence type="ECO:0000256" key="6">
    <source>
        <dbReference type="ARBA" id="ARBA00023136"/>
    </source>
</evidence>
<evidence type="ECO:0000256" key="5">
    <source>
        <dbReference type="ARBA" id="ARBA00022967"/>
    </source>
</evidence>
<keyword evidence="1" id="KW-0813">Transport</keyword>